<sequence>MLQTQYPPRHEPLPTCGVYIAEDGIKFLPLVSLDAHTFILSSTSRTILTQVFVNPETGPPRLKNVRYVFPLYDGVSVVGFKCTVGSRVIEGVVKERQEAKRVYVDAIATGQVAGLLEQSSEASDVFTTSLGNIPSGGSVKVEITYLGELKHDAQVDGLRFTIPTSLAHRYGQHSIAGSGTFQGTKHISIIVDADVSGGSAIKSIQSPSHPISVNIGTLSTAASAPPSLNRAHATLFQSSAELGRDFVIQIVASGLGDPMAVLETHPTIPNQRALMTTLVPRFHLPMEMTEVVFMCDRSGSMGDGRKIPNIVGALKILLKSLPVGVKFNVCSFGTQFSFLWDRSKTYDAETLDQAIGHVGAFAANLGGTEMHEPMAEIFQRRYQDMNLEVFLLTDGEIWDQERLFQLINARVSESKGAIRVFTLGVGKDASHSLIEGVARAGNGFAQTVGEDEKMDKMLVRMLKGALTPHITDYALEVRYDSGDAAAEEPGVDDFEVIEKVMDAITLEASSAEPTEAKRAMEETAAQRPISLFDHSVRDKDLEMSGASGSLKVSPPPVAVPRYLQAPFQIPPLFPFSRTTVYVLLSDSTPHRQPKSVILRGTSCHGPLSLEIPVVALAERGTTIHQLAARKAIRELEDGRGWIFHVKDQEGKLLQAQFDGQFDDMVKREAVRLGTQYQVSGKWCSFVAVQHADGDARNRQGDADNSGNEKGDDQGEDAGVFDETSFDNHDIAASRLQRSARAGRAMHARMATRQPNAVHTSIKCRKLHSVDVPLNLQAQQQVQQAEQLRRMRATQAARAAQAAPLQAMQMQPTQAQQQLLQVQQAALLSQMRASQGGQLQAGRLQAMQMQPTPMQTMPPMMQSTQGPQGQPAPRPLIHQMASPQIPIQSSISFGNGSRQMEMKQSPPSVFGNGFGGGDTDVLSSLSALQSFAGKWQWNPRLEAVLGITAQQATERARLSSQYSEHMDVLATLCAVVFLKEKLIEEKESWELFVQKAEDWLRAQTGADVQELEKIVGDALFTNTNKAG</sequence>
<protein>
    <submittedName>
        <fullName evidence="4">Vault poly</fullName>
    </submittedName>
</protein>
<dbReference type="PANTHER" id="PTHR45737">
    <property type="entry name" value="VON WILLEBRAND FACTOR A DOMAIN-CONTAINING PROTEIN 5A"/>
    <property type="match status" value="1"/>
</dbReference>
<dbReference type="AlphaFoldDB" id="A0A9P8QIM2"/>
<proteinExistence type="predicted"/>
<evidence type="ECO:0000313" key="5">
    <source>
        <dbReference type="Proteomes" id="UP000827724"/>
    </source>
</evidence>
<evidence type="ECO:0000313" key="4">
    <source>
        <dbReference type="EMBL" id="KAH6607040.1"/>
    </source>
</evidence>
<feature type="domain" description="VWFA" evidence="2">
    <location>
        <begin position="290"/>
        <end position="470"/>
    </location>
</feature>
<name>A0A9P8QIM2_9HYPO</name>
<dbReference type="SMART" id="SM00609">
    <property type="entry name" value="VIT"/>
    <property type="match status" value="1"/>
</dbReference>
<reference evidence="4" key="1">
    <citation type="submission" date="2021-08" db="EMBL/GenBank/DDBJ databases">
        <title>Chromosome-Level Trichoderma cornu-damae using Hi-C Data.</title>
        <authorList>
            <person name="Kim C.S."/>
        </authorList>
    </citation>
    <scope>NUCLEOTIDE SEQUENCE</scope>
    <source>
        <strain evidence="4">KA19-0412C</strain>
    </source>
</reference>
<evidence type="ECO:0000259" key="3">
    <source>
        <dbReference type="PROSITE" id="PS51468"/>
    </source>
</evidence>
<gene>
    <name evidence="4" type="ORF">Trco_003353</name>
</gene>
<evidence type="ECO:0000256" key="1">
    <source>
        <dbReference type="SAM" id="MobiDB-lite"/>
    </source>
</evidence>
<comment type="caution">
    <text evidence="4">The sequence shown here is derived from an EMBL/GenBank/DDBJ whole genome shotgun (WGS) entry which is preliminary data.</text>
</comment>
<dbReference type="PANTHER" id="PTHR45737:SF6">
    <property type="entry name" value="VON WILLEBRAND FACTOR A DOMAIN-CONTAINING PROTEIN 5A"/>
    <property type="match status" value="1"/>
</dbReference>
<dbReference type="PROSITE" id="PS50234">
    <property type="entry name" value="VWFA"/>
    <property type="match status" value="1"/>
</dbReference>
<dbReference type="EMBL" id="JAIWOZ010000003">
    <property type="protein sequence ID" value="KAH6607040.1"/>
    <property type="molecule type" value="Genomic_DNA"/>
</dbReference>
<keyword evidence="5" id="KW-1185">Reference proteome</keyword>
<dbReference type="Gene3D" id="3.40.50.410">
    <property type="entry name" value="von Willebrand factor, type A domain"/>
    <property type="match status" value="1"/>
</dbReference>
<dbReference type="InterPro" id="IPR036465">
    <property type="entry name" value="vWFA_dom_sf"/>
</dbReference>
<dbReference type="PROSITE" id="PS51468">
    <property type="entry name" value="VIT"/>
    <property type="match status" value="1"/>
</dbReference>
<dbReference type="Pfam" id="PF13768">
    <property type="entry name" value="VWA_3"/>
    <property type="match status" value="1"/>
</dbReference>
<dbReference type="Pfam" id="PF08487">
    <property type="entry name" value="VIT"/>
    <property type="match status" value="1"/>
</dbReference>
<dbReference type="SUPFAM" id="SSF53300">
    <property type="entry name" value="vWA-like"/>
    <property type="match status" value="1"/>
</dbReference>
<dbReference type="Proteomes" id="UP000827724">
    <property type="component" value="Unassembled WGS sequence"/>
</dbReference>
<feature type="compositionally biased region" description="Basic and acidic residues" evidence="1">
    <location>
        <begin position="694"/>
        <end position="712"/>
    </location>
</feature>
<feature type="domain" description="VIT" evidence="3">
    <location>
        <begin position="14"/>
        <end position="147"/>
    </location>
</feature>
<evidence type="ECO:0000259" key="2">
    <source>
        <dbReference type="PROSITE" id="PS50234"/>
    </source>
</evidence>
<dbReference type="SMART" id="SM00327">
    <property type="entry name" value="VWA"/>
    <property type="match status" value="1"/>
</dbReference>
<dbReference type="OrthoDB" id="1729737at2759"/>
<organism evidence="4 5">
    <name type="scientific">Trichoderma cornu-damae</name>
    <dbReference type="NCBI Taxonomy" id="654480"/>
    <lineage>
        <taxon>Eukaryota</taxon>
        <taxon>Fungi</taxon>
        <taxon>Dikarya</taxon>
        <taxon>Ascomycota</taxon>
        <taxon>Pezizomycotina</taxon>
        <taxon>Sordariomycetes</taxon>
        <taxon>Hypocreomycetidae</taxon>
        <taxon>Hypocreales</taxon>
        <taxon>Hypocreaceae</taxon>
        <taxon>Trichoderma</taxon>
    </lineage>
</organism>
<accession>A0A9P8QIM2</accession>
<dbReference type="InterPro" id="IPR002035">
    <property type="entry name" value="VWF_A"/>
</dbReference>
<dbReference type="InterPro" id="IPR013694">
    <property type="entry name" value="VIT"/>
</dbReference>
<feature type="region of interest" description="Disordered" evidence="1">
    <location>
        <begin position="694"/>
        <end position="724"/>
    </location>
</feature>